<feature type="short sequence motif" description="DGA/G" evidence="4">
    <location>
        <begin position="167"/>
        <end position="169"/>
    </location>
</feature>
<dbReference type="KEGG" id="pspc:Strain318_001194"/>
<evidence type="ECO:0000256" key="3">
    <source>
        <dbReference type="ARBA" id="ARBA00023098"/>
    </source>
</evidence>
<keyword evidence="2 4" id="KW-0442">Lipid degradation</keyword>
<dbReference type="InterPro" id="IPR016035">
    <property type="entry name" value="Acyl_Trfase/lysoPLipase"/>
</dbReference>
<dbReference type="EMBL" id="CP130613">
    <property type="protein sequence ID" value="WKW16568.1"/>
    <property type="molecule type" value="Genomic_DNA"/>
</dbReference>
<evidence type="ECO:0000256" key="1">
    <source>
        <dbReference type="ARBA" id="ARBA00022801"/>
    </source>
</evidence>
<feature type="short sequence motif" description="GXSXG" evidence="4">
    <location>
        <begin position="31"/>
        <end position="35"/>
    </location>
</feature>
<protein>
    <submittedName>
        <fullName evidence="6">Patatin-like phospholipase family protein</fullName>
    </submittedName>
</protein>
<name>A0AA49Q657_9BACT</name>
<accession>A0AA49Q657</accession>
<keyword evidence="3 4" id="KW-0443">Lipid metabolism</keyword>
<evidence type="ECO:0000256" key="4">
    <source>
        <dbReference type="PROSITE-ProRule" id="PRU01161"/>
    </source>
</evidence>
<accession>A0AA49K378</accession>
<feature type="active site" description="Nucleophile" evidence="4">
    <location>
        <position position="33"/>
    </location>
</feature>
<dbReference type="InterPro" id="IPR050301">
    <property type="entry name" value="NTE"/>
</dbReference>
<organism evidence="6">
    <name type="scientific">Pseudogemmatithrix spongiicola</name>
    <dbReference type="NCBI Taxonomy" id="3062599"/>
    <lineage>
        <taxon>Bacteria</taxon>
        <taxon>Pseudomonadati</taxon>
        <taxon>Gemmatimonadota</taxon>
        <taxon>Gemmatimonadia</taxon>
        <taxon>Gemmatimonadales</taxon>
        <taxon>Gemmatimonadaceae</taxon>
        <taxon>Pseudogemmatithrix</taxon>
    </lineage>
</organism>
<evidence type="ECO:0000256" key="2">
    <source>
        <dbReference type="ARBA" id="ARBA00022963"/>
    </source>
</evidence>
<dbReference type="InterPro" id="IPR002641">
    <property type="entry name" value="PNPLA_dom"/>
</dbReference>
<dbReference type="SUPFAM" id="SSF52151">
    <property type="entry name" value="FabD/lysophospholipase-like"/>
    <property type="match status" value="1"/>
</dbReference>
<dbReference type="GO" id="GO:0016787">
    <property type="term" value="F:hydrolase activity"/>
    <property type="evidence" value="ECO:0007669"/>
    <property type="project" value="UniProtKB-UniRule"/>
</dbReference>
<feature type="active site" description="Proton acceptor" evidence="4">
    <location>
        <position position="167"/>
    </location>
</feature>
<proteinExistence type="predicted"/>
<dbReference type="PANTHER" id="PTHR14226">
    <property type="entry name" value="NEUROPATHY TARGET ESTERASE/SWISS CHEESE D.MELANOGASTER"/>
    <property type="match status" value="1"/>
</dbReference>
<keyword evidence="1 4" id="KW-0378">Hydrolase</keyword>
<dbReference type="PROSITE" id="PS51635">
    <property type="entry name" value="PNPLA"/>
    <property type="match status" value="1"/>
</dbReference>
<dbReference type="Gene3D" id="3.40.1090.10">
    <property type="entry name" value="Cytosolic phospholipase A2 catalytic domain"/>
    <property type="match status" value="2"/>
</dbReference>
<dbReference type="Pfam" id="PF01734">
    <property type="entry name" value="Patatin"/>
    <property type="match status" value="1"/>
</dbReference>
<dbReference type="GO" id="GO:0016042">
    <property type="term" value="P:lipid catabolic process"/>
    <property type="evidence" value="ECO:0007669"/>
    <property type="project" value="UniProtKB-UniRule"/>
</dbReference>
<dbReference type="AlphaFoldDB" id="A0AA49Q657"/>
<keyword evidence="8" id="KW-1185">Reference proteome</keyword>
<evidence type="ECO:0000313" key="8">
    <source>
        <dbReference type="Proteomes" id="UP001229955"/>
    </source>
</evidence>
<feature type="short sequence motif" description="GXGXXG" evidence="4">
    <location>
        <begin position="4"/>
        <end position="9"/>
    </location>
</feature>
<dbReference type="RefSeq" id="WP_367887888.1">
    <property type="nucleotide sequence ID" value="NZ_CP130612.1"/>
</dbReference>
<reference evidence="6" key="1">
    <citation type="submission" date="2023-07" db="EMBL/GenBank/DDBJ databases">
        <authorList>
            <person name="Haufschild T."/>
            <person name="Kallscheuer N."/>
            <person name="Hammer J."/>
            <person name="Kohn T."/>
            <person name="Kabuu M."/>
            <person name="Jogler M."/>
            <person name="Wohfarth N."/>
            <person name="Heuer A."/>
            <person name="Rohde M."/>
            <person name="van Teeseling M.C.F."/>
            <person name="Jogler C."/>
        </authorList>
    </citation>
    <scope>NUCLEOTIDE SEQUENCE</scope>
    <source>
        <strain evidence="6">Strain 138</strain>
        <strain evidence="7">Strain 318</strain>
    </source>
</reference>
<dbReference type="Proteomes" id="UP001229955">
    <property type="component" value="Chromosome"/>
</dbReference>
<sequence length="275" mass="29435">MLGGGGARGFAHLGVLRGLEHLGYRPQAIVGVSMGAIVGVAYALRQDWYAAVSRVKLPDLAGAHGRAAESGGPLRSAIRTLRMAASMAWDWGLGSHVREAGRAELRALLGHRRLEDARIPVAVSATDLRSGTRVVLKTGRADDAVYASAALAGVLPPLAMDDWLLADGAYSDLAPVDVAREFGLPAVVAVDAGALERADGIRNGYQALLRATEICHRQHAHLRFASADLTLRPRFVRFIDTLEFSARRECVAAGIRVVRAETPAIRRLLEGRRDA</sequence>
<dbReference type="PANTHER" id="PTHR14226:SF29">
    <property type="entry name" value="NEUROPATHY TARGET ESTERASE SWS"/>
    <property type="match status" value="1"/>
</dbReference>
<feature type="domain" description="PNPLA" evidence="5">
    <location>
        <begin position="1"/>
        <end position="180"/>
    </location>
</feature>
<evidence type="ECO:0000259" key="5">
    <source>
        <dbReference type="PROSITE" id="PS51635"/>
    </source>
</evidence>
<gene>
    <name evidence="6" type="ORF">Strain138_001194</name>
    <name evidence="7" type="ORF">Strain318_001194</name>
</gene>
<dbReference type="EMBL" id="CP130612">
    <property type="protein sequence ID" value="WKW13662.1"/>
    <property type="molecule type" value="Genomic_DNA"/>
</dbReference>
<evidence type="ECO:0000313" key="7">
    <source>
        <dbReference type="EMBL" id="WKW16568.1"/>
    </source>
</evidence>
<evidence type="ECO:0000313" key="6">
    <source>
        <dbReference type="EMBL" id="WKW13662.1"/>
    </source>
</evidence>